<dbReference type="AlphaFoldDB" id="A0A1B9E6L9"/>
<sequence length="208" mass="23990">MRREDVTCNFTEKPTKMNILIFSIFLNIIILAVMYLSSKEKTNSFKIITYFGIFIGITSLSFNFLFKSCFGASTPIDIKTENLTKQNLKIYGIAFFEDYGNGTGNYVEYNAELKPNEISEFCIDSDGGKFWVVAKNTENEIVYLEETENKKTNFKIIANQNTKCNESEIAKELTFKKDKSVEFEKYLVWTNVILIILLVLNCCKKPEK</sequence>
<feature type="transmembrane region" description="Helical" evidence="1">
    <location>
        <begin position="19"/>
        <end position="36"/>
    </location>
</feature>
<proteinExistence type="predicted"/>
<dbReference type="RefSeq" id="WP_066332784.1">
    <property type="nucleotide sequence ID" value="NZ_LVEP01000016.1"/>
</dbReference>
<comment type="caution">
    <text evidence="2">The sequence shown here is derived from an EMBL/GenBank/DDBJ whole genome shotgun (WGS) entry which is preliminary data.</text>
</comment>
<keyword evidence="1" id="KW-0812">Transmembrane</keyword>
<evidence type="ECO:0000256" key="1">
    <source>
        <dbReference type="SAM" id="Phobius"/>
    </source>
</evidence>
<reference evidence="2 3" key="1">
    <citation type="submission" date="2016-03" db="EMBL/GenBank/DDBJ databases">
        <authorList>
            <person name="Ploux O."/>
        </authorList>
    </citation>
    <scope>NUCLEOTIDE SEQUENCE [LARGE SCALE GENOMIC DNA]</scope>
    <source>
        <strain evidence="2 3">LPB0076</strain>
    </source>
</reference>
<dbReference type="EMBL" id="LVEP01000016">
    <property type="protein sequence ID" value="OCB77569.1"/>
    <property type="molecule type" value="Genomic_DNA"/>
</dbReference>
<dbReference type="Proteomes" id="UP000093510">
    <property type="component" value="Unassembled WGS sequence"/>
</dbReference>
<name>A0A1B9E6L9_9FLAO</name>
<accession>A0A1B9E6L9</accession>
<feature type="transmembrane region" description="Helical" evidence="1">
    <location>
        <begin position="48"/>
        <end position="66"/>
    </location>
</feature>
<evidence type="ECO:0000313" key="2">
    <source>
        <dbReference type="EMBL" id="OCB77569.1"/>
    </source>
</evidence>
<protein>
    <submittedName>
        <fullName evidence="2">Uncharacterized protein</fullName>
    </submittedName>
</protein>
<keyword evidence="3" id="KW-1185">Reference proteome</keyword>
<evidence type="ECO:0000313" key="3">
    <source>
        <dbReference type="Proteomes" id="UP000093510"/>
    </source>
</evidence>
<gene>
    <name evidence="2" type="ORF">LPBF_03990</name>
</gene>
<dbReference type="STRING" id="1763534.GCA_001831475_01978"/>
<keyword evidence="1" id="KW-0472">Membrane</keyword>
<keyword evidence="1" id="KW-1133">Transmembrane helix</keyword>
<organism evidence="2 3">
    <name type="scientific">Flavobacterium crassostreae</name>
    <dbReference type="NCBI Taxonomy" id="1763534"/>
    <lineage>
        <taxon>Bacteria</taxon>
        <taxon>Pseudomonadati</taxon>
        <taxon>Bacteroidota</taxon>
        <taxon>Flavobacteriia</taxon>
        <taxon>Flavobacteriales</taxon>
        <taxon>Flavobacteriaceae</taxon>
        <taxon>Flavobacterium</taxon>
    </lineage>
</organism>